<dbReference type="Gene3D" id="3.30.70.1070">
    <property type="entry name" value="Sporulation related repeat"/>
    <property type="match status" value="1"/>
</dbReference>
<accession>A0ABY8MH15</accession>
<dbReference type="PANTHER" id="PTHR38687">
    <property type="entry name" value="CELL DIVISION PROTEIN DEDD-RELATED"/>
    <property type="match status" value="1"/>
</dbReference>
<dbReference type="InterPro" id="IPR007730">
    <property type="entry name" value="SPOR-like_dom"/>
</dbReference>
<dbReference type="RefSeq" id="WP_326926636.1">
    <property type="nucleotide sequence ID" value="NZ_CP123443.1"/>
</dbReference>
<sequence>MKVSEDRLPHPPQSSAVRPFSGTAQNPNGTNGEGSLPLQARRRVKPILADRPDANHYPNPNYYPNHREGTDHDDHGMPRYLPETHTSEQSPGISQPGTSQQGAYEHGAPQSESGYADYAGHQGQGGYDKQVSPQVASANSAHVQPGRMNEPYHSHYKSAGSPQQNRSGLDAPARAGGASGQEWSRQGPYQTVVVFLLLLMALVIMGIVYQLFFRPNSADSLADATEYDQAMADSGDSGKTVTEGESKEAEKTVGEGSENSGVSRQGHGANPAGSLSRSSPVSSVTPRGEVIARPAWVPPVSEDLGSTVDQDALLLQSKVGGIGYWIQVGAFSSLDNANNIRQQLTKNHLESVVQTGNGGGGKVYRVRVGLYTSKEEAERILRQLKNIGVSFAGSIIIKIEI</sequence>
<evidence type="ECO:0000313" key="5">
    <source>
        <dbReference type="Proteomes" id="UP001228690"/>
    </source>
</evidence>
<name>A0ABY8MH15_9SPIO</name>
<evidence type="ECO:0000256" key="1">
    <source>
        <dbReference type="SAM" id="MobiDB-lite"/>
    </source>
</evidence>
<dbReference type="Pfam" id="PF05036">
    <property type="entry name" value="SPOR"/>
    <property type="match status" value="1"/>
</dbReference>
<dbReference type="InterPro" id="IPR036680">
    <property type="entry name" value="SPOR-like_sf"/>
</dbReference>
<dbReference type="Proteomes" id="UP001228690">
    <property type="component" value="Chromosome"/>
</dbReference>
<evidence type="ECO:0000256" key="2">
    <source>
        <dbReference type="SAM" id="Phobius"/>
    </source>
</evidence>
<dbReference type="PROSITE" id="PS51724">
    <property type="entry name" value="SPOR"/>
    <property type="match status" value="1"/>
</dbReference>
<feature type="compositionally biased region" description="Polar residues" evidence="1">
    <location>
        <begin position="131"/>
        <end position="142"/>
    </location>
</feature>
<gene>
    <name evidence="4" type="ORF">P0082_08165</name>
</gene>
<protein>
    <submittedName>
        <fullName evidence="4">SPOR domain-containing protein</fullName>
    </submittedName>
</protein>
<feature type="transmembrane region" description="Helical" evidence="2">
    <location>
        <begin position="192"/>
        <end position="212"/>
    </location>
</feature>
<feature type="compositionally biased region" description="Low complexity" evidence="1">
    <location>
        <begin position="274"/>
        <end position="284"/>
    </location>
</feature>
<keyword evidence="2" id="KW-1133">Transmembrane helix</keyword>
<keyword evidence="2" id="KW-0472">Membrane</keyword>
<proteinExistence type="predicted"/>
<feature type="domain" description="SPOR" evidence="3">
    <location>
        <begin position="318"/>
        <end position="399"/>
    </location>
</feature>
<organism evidence="4 5">
    <name type="scientific">Candidatus Haliotispira prima</name>
    <dbReference type="NCBI Taxonomy" id="3034016"/>
    <lineage>
        <taxon>Bacteria</taxon>
        <taxon>Pseudomonadati</taxon>
        <taxon>Spirochaetota</taxon>
        <taxon>Spirochaetia</taxon>
        <taxon>Spirochaetales</taxon>
        <taxon>Spirochaetaceae</taxon>
        <taxon>Candidatus Haliotispira</taxon>
    </lineage>
</organism>
<evidence type="ECO:0000259" key="3">
    <source>
        <dbReference type="PROSITE" id="PS51724"/>
    </source>
</evidence>
<keyword evidence="5" id="KW-1185">Reference proteome</keyword>
<feature type="compositionally biased region" description="Polar residues" evidence="1">
    <location>
        <begin position="87"/>
        <end position="102"/>
    </location>
</feature>
<dbReference type="InterPro" id="IPR052521">
    <property type="entry name" value="Cell_div_SPOR-domain"/>
</dbReference>
<keyword evidence="2" id="KW-0812">Transmembrane</keyword>
<feature type="region of interest" description="Disordered" evidence="1">
    <location>
        <begin position="1"/>
        <end position="184"/>
    </location>
</feature>
<dbReference type="SUPFAM" id="SSF110997">
    <property type="entry name" value="Sporulation related repeat"/>
    <property type="match status" value="1"/>
</dbReference>
<feature type="compositionally biased region" description="Basic and acidic residues" evidence="1">
    <location>
        <begin position="242"/>
        <end position="253"/>
    </location>
</feature>
<reference evidence="4 5" key="1">
    <citation type="submission" date="2023-04" db="EMBL/GenBank/DDBJ databases">
        <title>Spirochaete genome identified in red abalone sample constitutes a novel genus.</title>
        <authorList>
            <person name="Sharma S.P."/>
            <person name="Purcell C.M."/>
            <person name="Hyde J.R."/>
            <person name="Severin A.J."/>
        </authorList>
    </citation>
    <scope>NUCLEOTIDE SEQUENCE [LARGE SCALE GENOMIC DNA]</scope>
    <source>
        <strain evidence="4 5">SP-2023</strain>
    </source>
</reference>
<feature type="region of interest" description="Disordered" evidence="1">
    <location>
        <begin position="232"/>
        <end position="284"/>
    </location>
</feature>
<dbReference type="EMBL" id="CP123443">
    <property type="protein sequence ID" value="WGK68453.1"/>
    <property type="molecule type" value="Genomic_DNA"/>
</dbReference>
<evidence type="ECO:0000313" key="4">
    <source>
        <dbReference type="EMBL" id="WGK68453.1"/>
    </source>
</evidence>
<feature type="compositionally biased region" description="Basic and acidic residues" evidence="1">
    <location>
        <begin position="65"/>
        <end position="77"/>
    </location>
</feature>